<evidence type="ECO:0000313" key="2">
    <source>
        <dbReference type="Proteomes" id="UP000643610"/>
    </source>
</evidence>
<protein>
    <submittedName>
        <fullName evidence="1">Outer membrane protein assembly factor BamC</fullName>
    </submittedName>
</protein>
<organism evidence="1 2">
    <name type="scientific">Undibacterium amnicola</name>
    <dbReference type="NCBI Taxonomy" id="1834038"/>
    <lineage>
        <taxon>Bacteria</taxon>
        <taxon>Pseudomonadati</taxon>
        <taxon>Pseudomonadota</taxon>
        <taxon>Betaproteobacteria</taxon>
        <taxon>Burkholderiales</taxon>
        <taxon>Oxalobacteraceae</taxon>
        <taxon>Undibacterium</taxon>
    </lineage>
</organism>
<evidence type="ECO:0000313" key="1">
    <source>
        <dbReference type="EMBL" id="MBC3830406.1"/>
    </source>
</evidence>
<dbReference type="RefSeq" id="WP_186889420.1">
    <property type="nucleotide sequence ID" value="NZ_JACOFU010000001.1"/>
</dbReference>
<accession>A0ABR6XLW8</accession>
<comment type="caution">
    <text evidence="1">The sequence shown here is derived from an EMBL/GenBank/DDBJ whole genome shotgun (WGS) entry which is preliminary data.</text>
</comment>
<dbReference type="Proteomes" id="UP000643610">
    <property type="component" value="Unassembled WGS sequence"/>
</dbReference>
<dbReference type="EMBL" id="JACOFU010000001">
    <property type="protein sequence ID" value="MBC3830406.1"/>
    <property type="molecule type" value="Genomic_DNA"/>
</dbReference>
<name>A0ABR6XLW8_9BURK</name>
<dbReference type="Gene3D" id="3.30.310.170">
    <property type="entry name" value="Outer membrane protein assembly factor BamC"/>
    <property type="match status" value="1"/>
</dbReference>
<sequence>MAKSVVANKKMVRALALAGVIGITGFSTGCSFVGNIAESNRIDYKSASKAKVTSLEVPPDLTQIRRDSRFSIPDAEQGSATASSYAAKRAGGAVATANGVVAPNQLKDMRIERNGTQRYLVVKLSPEILWPQLKDFWQEQGFLINLENESTGVMETDWAENRGKIPQDLIRSTIGKVFDGLYSTGERDKFRTRVERSPTGEVEVYVSHRGAQEVLTGSDKSNTAWTSRANDAGLEAEFLSRLMLRLGADETKAKAVVAAATNPTDAGAVSTGAPRSKLLSLNDLSYLETDEGFDRSWRRVGLALDRIGFTIEDRDRSKGIYFVRYIDQDIDAKTKGASEGFFARLFSWGSSDAAKDGEKYRILVRDAGELSRVTVHGEDGKVSASPVASKILKVLNEQLK</sequence>
<dbReference type="InterPro" id="IPR010653">
    <property type="entry name" value="NlpB/DapX"/>
</dbReference>
<proteinExistence type="predicted"/>
<reference evidence="1 2" key="1">
    <citation type="submission" date="2020-08" db="EMBL/GenBank/DDBJ databases">
        <title>Novel species isolated from subtropical streams in China.</title>
        <authorList>
            <person name="Lu H."/>
        </authorList>
    </citation>
    <scope>NUCLEOTIDE SEQUENCE [LARGE SCALE GENOMIC DNA]</scope>
    <source>
        <strain evidence="1 2">KCTC 52442</strain>
    </source>
</reference>
<gene>
    <name evidence="1" type="primary">bamC</name>
    <name evidence="1" type="ORF">H8K33_02695</name>
</gene>
<dbReference type="Pfam" id="PF06804">
    <property type="entry name" value="Lipoprotein_18"/>
    <property type="match status" value="1"/>
</dbReference>
<keyword evidence="2" id="KW-1185">Reference proteome</keyword>
<dbReference type="PROSITE" id="PS51257">
    <property type="entry name" value="PROKAR_LIPOPROTEIN"/>
    <property type="match status" value="1"/>
</dbReference>
<dbReference type="InterPro" id="IPR042268">
    <property type="entry name" value="BamC_C"/>
</dbReference>